<comment type="caution">
    <text evidence="2">The sequence shown here is derived from an EMBL/GenBank/DDBJ whole genome shotgun (WGS) entry which is preliminary data.</text>
</comment>
<keyword evidence="1" id="KW-1133">Transmembrane helix</keyword>
<accession>A0ABD1E4L5</accession>
<evidence type="ECO:0000313" key="3">
    <source>
        <dbReference type="Proteomes" id="UP001566132"/>
    </source>
</evidence>
<dbReference type="AlphaFoldDB" id="A0ABD1E4L5"/>
<evidence type="ECO:0000313" key="2">
    <source>
        <dbReference type="EMBL" id="KAL1489523.1"/>
    </source>
</evidence>
<proteinExistence type="predicted"/>
<keyword evidence="1" id="KW-0812">Transmembrane</keyword>
<name>A0ABD1E4L5_HYPHA</name>
<sequence length="183" mass="21081">MKNYLKQFVEDCAAALIKDADNQHCEINPLKLSAPIVQSSSAEYTVTIHHRATLKVQRWCSHNEYAIIKEASLVKIPPNCGICIGKFETWNKEEILPTNPLTLPLIQFEKFKINSLNVEPLQLFSLDIEKLNIQKGQIKLENTLEEEIHPIVWNSATTLTMLAVFFFSVLWIEFLKKFIKHLC</sequence>
<keyword evidence="1" id="KW-0472">Membrane</keyword>
<dbReference type="EMBL" id="JBDJPC010000011">
    <property type="protein sequence ID" value="KAL1489523.1"/>
    <property type="molecule type" value="Genomic_DNA"/>
</dbReference>
<keyword evidence="3" id="KW-1185">Reference proteome</keyword>
<protein>
    <submittedName>
        <fullName evidence="2">Uncharacterized protein</fullName>
    </submittedName>
</protein>
<dbReference type="Proteomes" id="UP001566132">
    <property type="component" value="Unassembled WGS sequence"/>
</dbReference>
<organism evidence="2 3">
    <name type="scientific">Hypothenemus hampei</name>
    <name type="common">Coffee berry borer</name>
    <dbReference type="NCBI Taxonomy" id="57062"/>
    <lineage>
        <taxon>Eukaryota</taxon>
        <taxon>Metazoa</taxon>
        <taxon>Ecdysozoa</taxon>
        <taxon>Arthropoda</taxon>
        <taxon>Hexapoda</taxon>
        <taxon>Insecta</taxon>
        <taxon>Pterygota</taxon>
        <taxon>Neoptera</taxon>
        <taxon>Endopterygota</taxon>
        <taxon>Coleoptera</taxon>
        <taxon>Polyphaga</taxon>
        <taxon>Cucujiformia</taxon>
        <taxon>Curculionidae</taxon>
        <taxon>Scolytinae</taxon>
        <taxon>Hypothenemus</taxon>
    </lineage>
</organism>
<gene>
    <name evidence="2" type="ORF">ABEB36_013480</name>
</gene>
<feature type="transmembrane region" description="Helical" evidence="1">
    <location>
        <begin position="151"/>
        <end position="172"/>
    </location>
</feature>
<evidence type="ECO:0000256" key="1">
    <source>
        <dbReference type="SAM" id="Phobius"/>
    </source>
</evidence>
<reference evidence="2 3" key="1">
    <citation type="submission" date="2024-05" db="EMBL/GenBank/DDBJ databases">
        <title>Genetic variation in Jamaican populations of the coffee berry borer (Hypothenemus hampei).</title>
        <authorList>
            <person name="Errbii M."/>
            <person name="Myrie A."/>
        </authorList>
    </citation>
    <scope>NUCLEOTIDE SEQUENCE [LARGE SCALE GENOMIC DNA]</scope>
    <source>
        <strain evidence="2">JA-Hopewell-2020-01-JO</strain>
        <tissue evidence="2">Whole body</tissue>
    </source>
</reference>